<dbReference type="OrthoDB" id="2686056at2759"/>
<dbReference type="GeneID" id="64703521"/>
<protein>
    <submittedName>
        <fullName evidence="1">Uncharacterized protein</fullName>
    </submittedName>
</protein>
<organism evidence="1 2">
    <name type="scientific">Suillus discolor</name>
    <dbReference type="NCBI Taxonomy" id="1912936"/>
    <lineage>
        <taxon>Eukaryota</taxon>
        <taxon>Fungi</taxon>
        <taxon>Dikarya</taxon>
        <taxon>Basidiomycota</taxon>
        <taxon>Agaricomycotina</taxon>
        <taxon>Agaricomycetes</taxon>
        <taxon>Agaricomycetidae</taxon>
        <taxon>Boletales</taxon>
        <taxon>Suillineae</taxon>
        <taxon>Suillaceae</taxon>
        <taxon>Suillus</taxon>
    </lineage>
</organism>
<name>A0A9P7JWA1_9AGAM</name>
<reference evidence="1" key="1">
    <citation type="journal article" date="2020" name="New Phytol.">
        <title>Comparative genomics reveals dynamic genome evolution in host specialist ectomycorrhizal fungi.</title>
        <authorList>
            <person name="Lofgren L.A."/>
            <person name="Nguyen N.H."/>
            <person name="Vilgalys R."/>
            <person name="Ruytinx J."/>
            <person name="Liao H.L."/>
            <person name="Branco S."/>
            <person name="Kuo A."/>
            <person name="LaButti K."/>
            <person name="Lipzen A."/>
            <person name="Andreopoulos W."/>
            <person name="Pangilinan J."/>
            <person name="Riley R."/>
            <person name="Hundley H."/>
            <person name="Na H."/>
            <person name="Barry K."/>
            <person name="Grigoriev I.V."/>
            <person name="Stajich J.E."/>
            <person name="Kennedy P.G."/>
        </authorList>
    </citation>
    <scope>NUCLEOTIDE SEQUENCE</scope>
    <source>
        <strain evidence="1">FC423</strain>
    </source>
</reference>
<dbReference type="RefSeq" id="XP_041295105.1">
    <property type="nucleotide sequence ID" value="XM_041441262.1"/>
</dbReference>
<dbReference type="EMBL" id="JABBWM010000016">
    <property type="protein sequence ID" value="KAG2112048.1"/>
    <property type="molecule type" value="Genomic_DNA"/>
</dbReference>
<evidence type="ECO:0000313" key="1">
    <source>
        <dbReference type="EMBL" id="KAG2112048.1"/>
    </source>
</evidence>
<gene>
    <name evidence="1" type="ORF">F5147DRAFT_771606</name>
</gene>
<accession>A0A9P7JWA1</accession>
<proteinExistence type="predicted"/>
<dbReference type="AlphaFoldDB" id="A0A9P7JWA1"/>
<evidence type="ECO:0000313" key="2">
    <source>
        <dbReference type="Proteomes" id="UP000823399"/>
    </source>
</evidence>
<dbReference type="Proteomes" id="UP000823399">
    <property type="component" value="Unassembled WGS sequence"/>
</dbReference>
<sequence length="153" mass="16438">MSSPHLSQQTLPSWSAHSHSAIFSHYLVPSITLHASCNFWFSATLKDSCNHSPVPIYQCASSTLNIEVSPQICPPVSALSLNSSDRTEGGTQLALWDAQQATKCMHPLSGPAIAVTSVGQDTQVDLDAADGFQDTYLKPLRIFDAVIGEIVNV</sequence>
<keyword evidence="2" id="KW-1185">Reference proteome</keyword>
<comment type="caution">
    <text evidence="1">The sequence shown here is derived from an EMBL/GenBank/DDBJ whole genome shotgun (WGS) entry which is preliminary data.</text>
</comment>